<evidence type="ECO:0000256" key="7">
    <source>
        <dbReference type="ARBA" id="ARBA00023274"/>
    </source>
</evidence>
<evidence type="ECO:0000256" key="3">
    <source>
        <dbReference type="ARBA" id="ARBA00006256"/>
    </source>
</evidence>
<accession>A0A7D8YW53</accession>
<comment type="similarity">
    <text evidence="3">Belongs to the RSA3 family.</text>
</comment>
<protein>
    <recommendedName>
        <fullName evidence="4">Ribosome assembly protein 3</fullName>
    </recommendedName>
</protein>
<proteinExistence type="inferred from homology"/>
<name>A0A7D8YW53_VANHU</name>
<gene>
    <name evidence="10" type="ORF">VHUM_04223</name>
</gene>
<dbReference type="AlphaFoldDB" id="A0A7D8YW53"/>
<evidence type="ECO:0000256" key="8">
    <source>
        <dbReference type="SAM" id="MobiDB-lite"/>
    </source>
</evidence>
<evidence type="ECO:0000313" key="10">
    <source>
        <dbReference type="EMBL" id="TXT04225.1"/>
    </source>
</evidence>
<dbReference type="GO" id="GO:0005730">
    <property type="term" value="C:nucleolus"/>
    <property type="evidence" value="ECO:0007669"/>
    <property type="project" value="UniProtKB-SubCell"/>
</dbReference>
<evidence type="ECO:0000256" key="5">
    <source>
        <dbReference type="ARBA" id="ARBA00022517"/>
    </source>
</evidence>
<comment type="function">
    <text evidence="1">Required for efficient biogenesis of the 60S ribosomal subunit.</text>
</comment>
<dbReference type="EMBL" id="QKWK01000017">
    <property type="protein sequence ID" value="TXT04225.1"/>
    <property type="molecule type" value="Genomic_DNA"/>
</dbReference>
<evidence type="ECO:0000256" key="1">
    <source>
        <dbReference type="ARBA" id="ARBA00003035"/>
    </source>
</evidence>
<evidence type="ECO:0000259" key="9">
    <source>
        <dbReference type="Pfam" id="PF14615"/>
    </source>
</evidence>
<feature type="region of interest" description="Disordered" evidence="8">
    <location>
        <begin position="1"/>
        <end position="98"/>
    </location>
</feature>
<dbReference type="PANTHER" id="PTHR28127">
    <property type="entry name" value="RIBOSOME ASSEMBLY PROTEIN 3"/>
    <property type="match status" value="1"/>
</dbReference>
<evidence type="ECO:0000256" key="4">
    <source>
        <dbReference type="ARBA" id="ARBA00015339"/>
    </source>
</evidence>
<organism evidence="10 11">
    <name type="scientific">Vanrija humicola</name>
    <name type="common">Yeast</name>
    <name type="synonym">Cryptococcus humicola</name>
    <dbReference type="NCBI Taxonomy" id="5417"/>
    <lineage>
        <taxon>Eukaryota</taxon>
        <taxon>Fungi</taxon>
        <taxon>Dikarya</taxon>
        <taxon>Basidiomycota</taxon>
        <taxon>Agaricomycotina</taxon>
        <taxon>Tremellomycetes</taxon>
        <taxon>Trichosporonales</taxon>
        <taxon>Trichosporonaceae</taxon>
        <taxon>Vanrija</taxon>
    </lineage>
</organism>
<feature type="compositionally biased region" description="Acidic residues" evidence="8">
    <location>
        <begin position="33"/>
        <end position="48"/>
    </location>
</feature>
<dbReference type="PANTHER" id="PTHR28127:SF1">
    <property type="entry name" value="RIBOSOME ASSEMBLY PROTEIN 3"/>
    <property type="match status" value="1"/>
</dbReference>
<dbReference type="GO" id="GO:0030687">
    <property type="term" value="C:preribosome, large subunit precursor"/>
    <property type="evidence" value="ECO:0007669"/>
    <property type="project" value="TreeGrafter"/>
</dbReference>
<keyword evidence="5" id="KW-0690">Ribosome biogenesis</keyword>
<dbReference type="InterPro" id="IPR028217">
    <property type="entry name" value="Rsa3_C"/>
</dbReference>
<sequence length="166" mass="17049">MDVDGASSAASSSSSSSSSSSESSSESSSSDSSDNESDSDSDSDDDDAAPPPKRAAPAPDAAGPSRQRPRGPTLSPSPPPRDIPSFLPPTGVEDTEADDRRARFKRVYMDRLVEGFGGDLEALRASDPTLGPARLQLLIDSLAAGVDVFADPRAGGVDEVGVILND</sequence>
<feature type="compositionally biased region" description="Low complexity" evidence="8">
    <location>
        <begin position="55"/>
        <end position="74"/>
    </location>
</feature>
<evidence type="ECO:0000256" key="2">
    <source>
        <dbReference type="ARBA" id="ARBA00004604"/>
    </source>
</evidence>
<dbReference type="Pfam" id="PF14615">
    <property type="entry name" value="Rsa3"/>
    <property type="match status" value="1"/>
</dbReference>
<keyword evidence="7" id="KW-0687">Ribonucleoprotein</keyword>
<keyword evidence="11" id="KW-1185">Reference proteome</keyword>
<comment type="caution">
    <text evidence="10">The sequence shown here is derived from an EMBL/GenBank/DDBJ whole genome shotgun (WGS) entry which is preliminary data.</text>
</comment>
<evidence type="ECO:0000313" key="11">
    <source>
        <dbReference type="Proteomes" id="UP000473826"/>
    </source>
</evidence>
<dbReference type="GO" id="GO:0000027">
    <property type="term" value="P:ribosomal large subunit assembly"/>
    <property type="evidence" value="ECO:0007669"/>
    <property type="project" value="TreeGrafter"/>
</dbReference>
<evidence type="ECO:0000256" key="6">
    <source>
        <dbReference type="ARBA" id="ARBA00023242"/>
    </source>
</evidence>
<dbReference type="InterPro" id="IPR051898">
    <property type="entry name" value="Ribosome_Assembly_3"/>
</dbReference>
<dbReference type="OrthoDB" id="69550at2759"/>
<feature type="compositionally biased region" description="Low complexity" evidence="8">
    <location>
        <begin position="1"/>
        <end position="32"/>
    </location>
</feature>
<keyword evidence="6" id="KW-0539">Nucleus</keyword>
<dbReference type="Proteomes" id="UP000473826">
    <property type="component" value="Unassembled WGS sequence"/>
</dbReference>
<comment type="subcellular location">
    <subcellularLocation>
        <location evidence="2">Nucleus</location>
        <location evidence="2">Nucleolus</location>
    </subcellularLocation>
</comment>
<reference evidence="10 11" key="1">
    <citation type="journal article" date="2019" name="PLoS Genet.">
        <title>Convergent evolution of linked mating-type loci in basidiomycete fungi.</title>
        <authorList>
            <person name="Sun S."/>
            <person name="Coelho M.A."/>
            <person name="Heitman J."/>
            <person name="Nowrousian M."/>
        </authorList>
    </citation>
    <scope>NUCLEOTIDE SEQUENCE [LARGE SCALE GENOMIC DNA]</scope>
    <source>
        <strain evidence="10 11">CBS 4282</strain>
    </source>
</reference>
<feature type="domain" description="Ribosome-assembly protein 3 C-terminal" evidence="9">
    <location>
        <begin position="104"/>
        <end position="149"/>
    </location>
</feature>